<evidence type="ECO:0000313" key="10">
    <source>
        <dbReference type="EMBL" id="MST82229.1"/>
    </source>
</evidence>
<keyword evidence="7" id="KW-0411">Iron-sulfur</keyword>
<dbReference type="SUPFAM" id="SSF55124">
    <property type="entry name" value="Nitrite/Sulfite reductase N-terminal domain-like"/>
    <property type="match status" value="2"/>
</dbReference>
<evidence type="ECO:0000256" key="5">
    <source>
        <dbReference type="ARBA" id="ARBA00023002"/>
    </source>
</evidence>
<gene>
    <name evidence="10" type="ORF">FYJ60_07860</name>
</gene>
<feature type="domain" description="Nitrite/sulphite reductase 4Fe-4S" evidence="8">
    <location>
        <begin position="420"/>
        <end position="553"/>
    </location>
</feature>
<evidence type="ECO:0000256" key="4">
    <source>
        <dbReference type="ARBA" id="ARBA00022723"/>
    </source>
</evidence>
<keyword evidence="5" id="KW-0560">Oxidoreductase</keyword>
<feature type="domain" description="Nitrite/Sulfite reductase ferredoxin-like" evidence="9">
    <location>
        <begin position="323"/>
        <end position="382"/>
    </location>
</feature>
<dbReference type="GO" id="GO:0016491">
    <property type="term" value="F:oxidoreductase activity"/>
    <property type="evidence" value="ECO:0007669"/>
    <property type="project" value="UniProtKB-KW"/>
</dbReference>
<evidence type="ECO:0008006" key="12">
    <source>
        <dbReference type="Google" id="ProtNLM"/>
    </source>
</evidence>
<comment type="caution">
    <text evidence="10">The sequence shown here is derived from an EMBL/GenBank/DDBJ whole genome shotgun (WGS) entry which is preliminary data.</text>
</comment>
<dbReference type="Pfam" id="PF03460">
    <property type="entry name" value="NIR_SIR_ferr"/>
    <property type="match status" value="2"/>
</dbReference>
<keyword evidence="2" id="KW-0004">4Fe-4S</keyword>
<comment type="similarity">
    <text evidence="1">Belongs to the nitrite and sulfite reductase 4Fe-4S domain family.</text>
</comment>
<keyword evidence="11" id="KW-1185">Reference proteome</keyword>
<keyword evidence="4" id="KW-0479">Metal-binding</keyword>
<dbReference type="GO" id="GO:0051539">
    <property type="term" value="F:4 iron, 4 sulfur cluster binding"/>
    <property type="evidence" value="ECO:0007669"/>
    <property type="project" value="UniProtKB-KW"/>
</dbReference>
<evidence type="ECO:0000259" key="8">
    <source>
        <dbReference type="Pfam" id="PF01077"/>
    </source>
</evidence>
<reference evidence="10 11" key="1">
    <citation type="submission" date="2019-08" db="EMBL/GenBank/DDBJ databases">
        <title>In-depth cultivation of the pig gut microbiome towards novel bacterial diversity and tailored functional studies.</title>
        <authorList>
            <person name="Wylensek D."/>
            <person name="Hitch T.C.A."/>
            <person name="Clavel T."/>
        </authorList>
    </citation>
    <scope>NUCLEOTIDE SEQUENCE [LARGE SCALE GENOMIC DNA]</scope>
    <source>
        <strain evidence="10 11">Oil+RF-744-WCA-WT-13</strain>
    </source>
</reference>
<dbReference type="InterPro" id="IPR045854">
    <property type="entry name" value="NO2/SO3_Rdtase_4Fe4S_sf"/>
</dbReference>
<proteinExistence type="inferred from homology"/>
<protein>
    <recommendedName>
        <fullName evidence="12">Ferredoxin--nitrite reductase</fullName>
    </recommendedName>
</protein>
<dbReference type="Pfam" id="PF01077">
    <property type="entry name" value="NIR_SIR"/>
    <property type="match status" value="2"/>
</dbReference>
<dbReference type="PANTHER" id="PTHR32439">
    <property type="entry name" value="FERREDOXIN--NITRITE REDUCTASE, CHLOROPLASTIC"/>
    <property type="match status" value="1"/>
</dbReference>
<dbReference type="InterPro" id="IPR006066">
    <property type="entry name" value="NO2/SO3_Rdtase_FeS/sirohaem_BS"/>
</dbReference>
<dbReference type="InterPro" id="IPR036136">
    <property type="entry name" value="Nit/Sulf_reduc_fer-like_dom_sf"/>
</dbReference>
<dbReference type="GO" id="GO:0020037">
    <property type="term" value="F:heme binding"/>
    <property type="evidence" value="ECO:0007669"/>
    <property type="project" value="InterPro"/>
</dbReference>
<dbReference type="InterPro" id="IPR005117">
    <property type="entry name" value="NiRdtase/SiRdtase_haem-b_fer"/>
</dbReference>
<dbReference type="PANTHER" id="PTHR32439:SF0">
    <property type="entry name" value="FERREDOXIN--NITRITE REDUCTASE, CHLOROPLASTIC"/>
    <property type="match status" value="1"/>
</dbReference>
<dbReference type="Proteomes" id="UP000466864">
    <property type="component" value="Unassembled WGS sequence"/>
</dbReference>
<evidence type="ECO:0000256" key="7">
    <source>
        <dbReference type="ARBA" id="ARBA00023014"/>
    </source>
</evidence>
<evidence type="ECO:0000256" key="3">
    <source>
        <dbReference type="ARBA" id="ARBA00022617"/>
    </source>
</evidence>
<feature type="domain" description="Nitrite/sulphite reductase 4Fe-4S" evidence="8">
    <location>
        <begin position="145"/>
        <end position="296"/>
    </location>
</feature>
<evidence type="ECO:0000256" key="2">
    <source>
        <dbReference type="ARBA" id="ARBA00022485"/>
    </source>
</evidence>
<organism evidence="10 11">
    <name type="scientific">Bilifractor porci</name>
    <dbReference type="NCBI Taxonomy" id="2606636"/>
    <lineage>
        <taxon>Bacteria</taxon>
        <taxon>Bacillati</taxon>
        <taxon>Bacillota</taxon>
        <taxon>Clostridia</taxon>
        <taxon>Lachnospirales</taxon>
        <taxon>Lachnospiraceae</taxon>
        <taxon>Bilifractor</taxon>
    </lineage>
</organism>
<evidence type="ECO:0000313" key="11">
    <source>
        <dbReference type="Proteomes" id="UP000466864"/>
    </source>
</evidence>
<dbReference type="AlphaFoldDB" id="A0A7X2P8J5"/>
<dbReference type="Gene3D" id="3.30.413.10">
    <property type="entry name" value="Sulfite Reductase Hemoprotein, domain 1"/>
    <property type="match status" value="2"/>
</dbReference>
<dbReference type="PROSITE" id="PS00365">
    <property type="entry name" value="NIR_SIR"/>
    <property type="match status" value="1"/>
</dbReference>
<evidence type="ECO:0000259" key="9">
    <source>
        <dbReference type="Pfam" id="PF03460"/>
    </source>
</evidence>
<dbReference type="InterPro" id="IPR051329">
    <property type="entry name" value="NIR_SIR_4Fe-4S"/>
</dbReference>
<dbReference type="EMBL" id="VUMV01000005">
    <property type="protein sequence ID" value="MST82229.1"/>
    <property type="molecule type" value="Genomic_DNA"/>
</dbReference>
<name>A0A7X2P8J5_9FIRM</name>
<evidence type="ECO:0000256" key="1">
    <source>
        <dbReference type="ARBA" id="ARBA00010429"/>
    </source>
</evidence>
<dbReference type="GO" id="GO:0046872">
    <property type="term" value="F:metal ion binding"/>
    <property type="evidence" value="ECO:0007669"/>
    <property type="project" value="UniProtKB-KW"/>
</dbReference>
<dbReference type="PRINTS" id="PR00397">
    <property type="entry name" value="SIROHAEM"/>
</dbReference>
<dbReference type="SUPFAM" id="SSF56014">
    <property type="entry name" value="Nitrite and sulphite reductase 4Fe-4S domain-like"/>
    <property type="match status" value="2"/>
</dbReference>
<keyword evidence="6" id="KW-0408">Iron</keyword>
<evidence type="ECO:0000256" key="6">
    <source>
        <dbReference type="ARBA" id="ARBA00023004"/>
    </source>
</evidence>
<dbReference type="Gene3D" id="3.90.480.20">
    <property type="match status" value="1"/>
</dbReference>
<accession>A0A7X2P8J5</accession>
<dbReference type="InterPro" id="IPR006067">
    <property type="entry name" value="NO2/SO3_Rdtase_4Fe4S_dom"/>
</dbReference>
<keyword evidence="3" id="KW-0349">Heme</keyword>
<sequence>MCVQKNWKEELMKREWENNEDLNWNERVKLQKDGLEIFSQLEALTSREEALTKEEHEWMKWAGLMEQKSADKDEEGLWQAHVKLPCGMLSAAQAEEIAGLARDFGENTLRFTVRQSVQIQNIKRRDLQEVLRRLHAAGLTTTEAEGDCTRNIIGNPLMGADPEECMDAMPLVEGLQRLLVGNPEFSNLPRKFKVSVTSEPGDAASAEVNDLSFVPARAERNGENIYGYAAYVGGGLASAPRFACRLPYFLNTEDAIRLARAVVTIYRDYGYRVKRSHCRLKFLLEDWGEAKFCSMIDSIEKDLPRGGKEVRAPWKGEVCYGIHSQKQEGLCFAGFHIPGDILTGDELKNLADLSLEYGDGSLRVCQGQCILILNIPKERTAEFSGKSGQNEDAEDGKYLEQEKFFEKFPLRPGMFSGYANACVGSEFCRFAAVETRQRLIAVTGELDRMFPDLDCPIRIALTGCGAGCAAPQTADIGLKGVHIISEGKVSPAYILYVGGTLGEKASLSVQLPGKVPDDQLVDRIAGIIRIYLSERRSGESFHDFTKRVGAERFQ</sequence>
<feature type="domain" description="Nitrite/Sulfite reductase ferredoxin-like" evidence="9">
    <location>
        <begin position="72"/>
        <end position="137"/>
    </location>
</feature>